<dbReference type="Gene3D" id="1.10.10.10">
    <property type="entry name" value="Winged helix-like DNA-binding domain superfamily/Winged helix DNA-binding domain"/>
    <property type="match status" value="1"/>
</dbReference>
<dbReference type="Gene3D" id="1.10.1740.10">
    <property type="match status" value="1"/>
</dbReference>
<dbReference type="EMBL" id="JAQNDM010000002">
    <property type="protein sequence ID" value="MDC0712551.1"/>
    <property type="molecule type" value="Genomic_DNA"/>
</dbReference>
<reference evidence="6 7" key="1">
    <citation type="submission" date="2022-11" db="EMBL/GenBank/DDBJ databases">
        <title>Minimal conservation of predation-associated metabolite biosynthetic gene clusters underscores biosynthetic potential of Myxococcota including descriptions for ten novel species: Archangium lansinium sp. nov., Myxococcus landrumus sp. nov., Nannocystis bai.</title>
        <authorList>
            <person name="Ahearne A."/>
            <person name="Stevens C."/>
            <person name="Dowd S."/>
        </authorList>
    </citation>
    <scope>NUCLEOTIDE SEQUENCE [LARGE SCALE GENOMIC DNA]</scope>
    <source>
        <strain evidence="6 7">NCWAL01</strain>
    </source>
</reference>
<organism evidence="6 7">
    <name type="scientific">Stigmatella ashevillensis</name>
    <dbReference type="NCBI Taxonomy" id="2995309"/>
    <lineage>
        <taxon>Bacteria</taxon>
        <taxon>Pseudomonadati</taxon>
        <taxon>Myxococcota</taxon>
        <taxon>Myxococcia</taxon>
        <taxon>Myxococcales</taxon>
        <taxon>Cystobacterineae</taxon>
        <taxon>Archangiaceae</taxon>
        <taxon>Stigmatella</taxon>
    </lineage>
</organism>
<dbReference type="PANTHER" id="PTHR43133">
    <property type="entry name" value="RNA POLYMERASE ECF-TYPE SIGMA FACTO"/>
    <property type="match status" value="1"/>
</dbReference>
<evidence type="ECO:0000259" key="5">
    <source>
        <dbReference type="PROSITE" id="PS00622"/>
    </source>
</evidence>
<dbReference type="NCBIfam" id="TIGR02937">
    <property type="entry name" value="sigma70-ECF"/>
    <property type="match status" value="1"/>
</dbReference>
<keyword evidence="3" id="KW-0731">Sigma factor</keyword>
<evidence type="ECO:0000313" key="6">
    <source>
        <dbReference type="EMBL" id="MDC0712551.1"/>
    </source>
</evidence>
<keyword evidence="2" id="KW-0805">Transcription regulation</keyword>
<dbReference type="InterPro" id="IPR039425">
    <property type="entry name" value="RNA_pol_sigma-70-like"/>
</dbReference>
<dbReference type="InterPro" id="IPR036388">
    <property type="entry name" value="WH-like_DNA-bd_sf"/>
</dbReference>
<dbReference type="InterPro" id="IPR013324">
    <property type="entry name" value="RNA_pol_sigma_r3/r4-like"/>
</dbReference>
<dbReference type="Pfam" id="PF08281">
    <property type="entry name" value="Sigma70_r4_2"/>
    <property type="match status" value="1"/>
</dbReference>
<accession>A0ABT5DGA2</accession>
<dbReference type="PROSITE" id="PS00622">
    <property type="entry name" value="HTH_LUXR_1"/>
    <property type="match status" value="1"/>
</dbReference>
<evidence type="ECO:0000313" key="7">
    <source>
        <dbReference type="Proteomes" id="UP001221838"/>
    </source>
</evidence>
<dbReference type="PANTHER" id="PTHR43133:SF25">
    <property type="entry name" value="RNA POLYMERASE SIGMA FACTOR RFAY-RELATED"/>
    <property type="match status" value="1"/>
</dbReference>
<sequence length="180" mass="20593">MHWVDDCFGVQEYDTVVRAHASELHAVALRLCQHPADARDLVQDTLERGLRNLNRFTPGTDARAWLLTILHRLFIDRCRSKALGRRMDVPVELWEERLPAPVPEALPRWAAISLEQLREALGCLPEAFRVIYQMHAVEGCSYVEISQKLGIPKATVGTRLIRARRRLKELLEPEPSHVSC</sequence>
<evidence type="ECO:0000256" key="1">
    <source>
        <dbReference type="ARBA" id="ARBA00010641"/>
    </source>
</evidence>
<dbReference type="CDD" id="cd06171">
    <property type="entry name" value="Sigma70_r4"/>
    <property type="match status" value="1"/>
</dbReference>
<dbReference type="RefSeq" id="WP_272142683.1">
    <property type="nucleotide sequence ID" value="NZ_JAQNDM010000002.1"/>
</dbReference>
<comment type="caution">
    <text evidence="6">The sequence shown here is derived from an EMBL/GenBank/DDBJ whole genome shotgun (WGS) entry which is preliminary data.</text>
</comment>
<dbReference type="SUPFAM" id="SSF88659">
    <property type="entry name" value="Sigma3 and sigma4 domains of RNA polymerase sigma factors"/>
    <property type="match status" value="1"/>
</dbReference>
<dbReference type="Proteomes" id="UP001221838">
    <property type="component" value="Unassembled WGS sequence"/>
</dbReference>
<proteinExistence type="inferred from homology"/>
<dbReference type="InterPro" id="IPR007627">
    <property type="entry name" value="RNA_pol_sigma70_r2"/>
</dbReference>
<dbReference type="InterPro" id="IPR013325">
    <property type="entry name" value="RNA_pol_sigma_r2"/>
</dbReference>
<evidence type="ECO:0000256" key="3">
    <source>
        <dbReference type="ARBA" id="ARBA00023082"/>
    </source>
</evidence>
<gene>
    <name evidence="6" type="ORF">POL68_29075</name>
</gene>
<evidence type="ECO:0000256" key="4">
    <source>
        <dbReference type="ARBA" id="ARBA00023163"/>
    </source>
</evidence>
<keyword evidence="4" id="KW-0804">Transcription</keyword>
<comment type="similarity">
    <text evidence="1">Belongs to the sigma-70 factor family. ECF subfamily.</text>
</comment>
<name>A0ABT5DGA2_9BACT</name>
<dbReference type="SUPFAM" id="SSF88946">
    <property type="entry name" value="Sigma2 domain of RNA polymerase sigma factors"/>
    <property type="match status" value="1"/>
</dbReference>
<dbReference type="Pfam" id="PF04542">
    <property type="entry name" value="Sigma70_r2"/>
    <property type="match status" value="1"/>
</dbReference>
<evidence type="ECO:0000256" key="2">
    <source>
        <dbReference type="ARBA" id="ARBA00023015"/>
    </source>
</evidence>
<protein>
    <submittedName>
        <fullName evidence="6">RNA polymerase sigma factor</fullName>
    </submittedName>
</protein>
<dbReference type="InterPro" id="IPR014284">
    <property type="entry name" value="RNA_pol_sigma-70_dom"/>
</dbReference>
<keyword evidence="7" id="KW-1185">Reference proteome</keyword>
<feature type="domain" description="HTH luxR-type" evidence="5">
    <location>
        <begin position="139"/>
        <end position="166"/>
    </location>
</feature>
<dbReference type="InterPro" id="IPR013249">
    <property type="entry name" value="RNA_pol_sigma70_r4_t2"/>
</dbReference>
<dbReference type="InterPro" id="IPR000792">
    <property type="entry name" value="Tscrpt_reg_LuxR_C"/>
</dbReference>